<keyword evidence="2 8" id="KW-0808">Transferase</keyword>
<keyword evidence="1 8" id="KW-0963">Cytoplasm</keyword>
<comment type="cofactor">
    <cofactor evidence="8">
        <name>Fe(2+)</name>
        <dbReference type="ChEBI" id="CHEBI:29033"/>
    </cofactor>
    <text evidence="8">Binds 1 Fe(2+) ion per subunit.</text>
</comment>
<name>A0A829BII5_STRMG</name>
<keyword evidence="10" id="KW-0540">Nuclease</keyword>
<evidence type="ECO:0000259" key="9">
    <source>
        <dbReference type="Pfam" id="PF00814"/>
    </source>
</evidence>
<dbReference type="GO" id="GO:0002949">
    <property type="term" value="P:tRNA threonylcarbamoyladenosine modification"/>
    <property type="evidence" value="ECO:0007669"/>
    <property type="project" value="UniProtKB-UniRule"/>
</dbReference>
<feature type="binding site" evidence="8">
    <location>
        <position position="114"/>
    </location>
    <ligand>
        <name>Fe cation</name>
        <dbReference type="ChEBI" id="CHEBI:24875"/>
    </ligand>
</feature>
<feature type="binding site" evidence="8">
    <location>
        <position position="169"/>
    </location>
    <ligand>
        <name>substrate</name>
    </ligand>
</feature>
<keyword evidence="10" id="KW-0378">Hydrolase</keyword>
<keyword evidence="4 8" id="KW-0479">Metal-binding</keyword>
<dbReference type="NCBIfam" id="TIGR00329">
    <property type="entry name" value="gcp_kae1"/>
    <property type="match status" value="1"/>
</dbReference>
<comment type="catalytic activity">
    <reaction evidence="7 8">
        <text>L-threonylcarbamoyladenylate + adenosine(37) in tRNA = N(6)-L-threonylcarbamoyladenosine(37) in tRNA + AMP + H(+)</text>
        <dbReference type="Rhea" id="RHEA:37059"/>
        <dbReference type="Rhea" id="RHEA-COMP:10162"/>
        <dbReference type="Rhea" id="RHEA-COMP:10163"/>
        <dbReference type="ChEBI" id="CHEBI:15378"/>
        <dbReference type="ChEBI" id="CHEBI:73682"/>
        <dbReference type="ChEBI" id="CHEBI:74411"/>
        <dbReference type="ChEBI" id="CHEBI:74418"/>
        <dbReference type="ChEBI" id="CHEBI:456215"/>
        <dbReference type="EC" id="2.3.1.234"/>
    </reaction>
</comment>
<dbReference type="AlphaFoldDB" id="A0A829BII5"/>
<dbReference type="HAMAP" id="MF_01445">
    <property type="entry name" value="TsaD"/>
    <property type="match status" value="1"/>
</dbReference>
<evidence type="ECO:0000256" key="2">
    <source>
        <dbReference type="ARBA" id="ARBA00022679"/>
    </source>
</evidence>
<organism evidence="10 11">
    <name type="scientific">Streptococcus mutans SM6</name>
    <dbReference type="NCBI Taxonomy" id="857119"/>
    <lineage>
        <taxon>Bacteria</taxon>
        <taxon>Bacillati</taxon>
        <taxon>Bacillota</taxon>
        <taxon>Bacilli</taxon>
        <taxon>Lactobacillales</taxon>
        <taxon>Streptococcaceae</taxon>
        <taxon>Streptococcus</taxon>
    </lineage>
</organism>
<dbReference type="FunFam" id="3.30.420.40:FF:000012">
    <property type="entry name" value="tRNA N6-adenosine threonylcarbamoyltransferase"/>
    <property type="match status" value="1"/>
</dbReference>
<proteinExistence type="inferred from homology"/>
<dbReference type="Gene3D" id="3.30.420.40">
    <property type="match status" value="2"/>
</dbReference>
<accession>A0A829BII5</accession>
<feature type="binding site" evidence="8">
    <location>
        <position position="118"/>
    </location>
    <ligand>
        <name>Fe cation</name>
        <dbReference type="ChEBI" id="CHEBI:24875"/>
    </ligand>
</feature>
<evidence type="ECO:0000256" key="6">
    <source>
        <dbReference type="ARBA" id="ARBA00023315"/>
    </source>
</evidence>
<gene>
    <name evidence="8" type="primary">tsaD</name>
    <name evidence="10" type="ORF">SMU82_08742</name>
</gene>
<feature type="domain" description="Gcp-like" evidence="9">
    <location>
        <begin position="26"/>
        <end position="308"/>
    </location>
</feature>
<dbReference type="PANTHER" id="PTHR11735:SF6">
    <property type="entry name" value="TRNA N6-ADENOSINE THREONYLCARBAMOYLTRANSFERASE, MITOCHONDRIAL"/>
    <property type="match status" value="1"/>
</dbReference>
<evidence type="ECO:0000256" key="1">
    <source>
        <dbReference type="ARBA" id="ARBA00022490"/>
    </source>
</evidence>
<dbReference type="Proteomes" id="UP000011676">
    <property type="component" value="Unassembled WGS sequence"/>
</dbReference>
<keyword evidence="3 8" id="KW-0819">tRNA processing</keyword>
<comment type="subcellular location">
    <subcellularLocation>
        <location evidence="8">Cytoplasm</location>
    </subcellularLocation>
</comment>
<dbReference type="EMBL" id="AHSR01000043">
    <property type="protein sequence ID" value="EMC22307.1"/>
    <property type="molecule type" value="Genomic_DNA"/>
</dbReference>
<evidence type="ECO:0000256" key="3">
    <source>
        <dbReference type="ARBA" id="ARBA00022694"/>
    </source>
</evidence>
<evidence type="ECO:0000256" key="4">
    <source>
        <dbReference type="ARBA" id="ARBA00022723"/>
    </source>
</evidence>
<evidence type="ECO:0000256" key="5">
    <source>
        <dbReference type="ARBA" id="ARBA00023004"/>
    </source>
</evidence>
<feature type="binding site" evidence="8">
    <location>
        <position position="182"/>
    </location>
    <ligand>
        <name>substrate</name>
    </ligand>
</feature>
<evidence type="ECO:0000256" key="8">
    <source>
        <dbReference type="HAMAP-Rule" id="MF_01445"/>
    </source>
</evidence>
<dbReference type="InterPro" id="IPR017861">
    <property type="entry name" value="KAE1/TsaD"/>
</dbReference>
<comment type="function">
    <text evidence="8">Required for the formation of a threonylcarbamoyl group on adenosine at position 37 (t(6)A37) in tRNAs that read codons beginning with adenine. Is involved in the transfer of the threonylcarbamoyl moiety of threonylcarbamoyl-AMP (TC-AMP) to the N6 group of A37, together with TsaE and TsaB. TsaD likely plays a direct catalytic role in this reaction.</text>
</comment>
<evidence type="ECO:0000256" key="7">
    <source>
        <dbReference type="ARBA" id="ARBA00048117"/>
    </source>
</evidence>
<dbReference type="EC" id="2.3.1.234" evidence="8"/>
<dbReference type="CDD" id="cd24133">
    <property type="entry name" value="ASKHA_NBD_TsaD_bac"/>
    <property type="match status" value="1"/>
</dbReference>
<reference evidence="10 11" key="1">
    <citation type="journal article" date="2013" name="Mol. Biol. Evol.">
        <title>Evolutionary and population genomics of the cavity causing bacteria Streptococcus mutans.</title>
        <authorList>
            <person name="Cornejo O.E."/>
            <person name="Lefebure T."/>
            <person name="Pavinski Bitar P.D."/>
            <person name="Lang P."/>
            <person name="Richards V.P."/>
            <person name="Eilertson K."/>
            <person name="Do T."/>
            <person name="Beighton D."/>
            <person name="Zeng L."/>
            <person name="Ahn S.J."/>
            <person name="Burne R.A."/>
            <person name="Siepel A."/>
            <person name="Bustamante C.D."/>
            <person name="Stanhope M.J."/>
        </authorList>
    </citation>
    <scope>NUCLEOTIDE SEQUENCE [LARGE SCALE GENOMIC DNA]</scope>
    <source>
        <strain evidence="10 11">SM6</strain>
    </source>
</reference>
<protein>
    <recommendedName>
        <fullName evidence="8">tRNA N6-adenosine threonylcarbamoyltransferase</fullName>
        <ecNumber evidence="8">2.3.1.234</ecNumber>
    </recommendedName>
    <alternativeName>
        <fullName evidence="8">N6-L-threonylcarbamoyladenine synthase</fullName>
        <shortName evidence="8">t(6)A synthase</shortName>
    </alternativeName>
    <alternativeName>
        <fullName evidence="8">t(6)A37 threonylcarbamoyladenosine biosynthesis protein TsaD</fullName>
    </alternativeName>
    <alternativeName>
        <fullName evidence="8">tRNA threonylcarbamoyladenosine biosynthesis protein TsaD</fullName>
    </alternativeName>
</protein>
<evidence type="ECO:0000313" key="11">
    <source>
        <dbReference type="Proteomes" id="UP000011676"/>
    </source>
</evidence>
<dbReference type="PANTHER" id="PTHR11735">
    <property type="entry name" value="TRNA N6-ADENOSINE THREONYLCARBAMOYLTRANSFERASE"/>
    <property type="match status" value="1"/>
</dbReference>
<dbReference type="NCBIfam" id="TIGR03723">
    <property type="entry name" value="T6A_TsaD_YgjD"/>
    <property type="match status" value="1"/>
</dbReference>
<feature type="binding site" evidence="8">
    <location>
        <position position="275"/>
    </location>
    <ligand>
        <name>substrate</name>
    </ligand>
</feature>
<sequence length="336" mass="36185">MTDRYILAIESSCDETSVAILKNEDQLLSNIIASQVESHKRFGGVVPEVASRHHVEVITLCIQDALQEAGITASDLSAVAVTYGPGLVGALLVGMAAAKAFAWANHLPLIPVNHMAGHLMAAQSIADLQYPLLALLVSGGHTELVYVAAPGDYRIVGETRDDAVGEAYDKVGRVMGLTYPAGKEIDQLAHQGQDIYDFPRAMIKEDNLEFSFSGLKSAFINLHHNARQKGEQLRLEDLCASFQAAVLDILMVKTKKALAAYPVKILVIAGGVAANQGLRERLKEDIKDINVVIPPLRLCGDNAGMIAYAAAVEYEKGHFAELDLNAKPSLTFEGLE</sequence>
<keyword evidence="10" id="KW-0255">Endonuclease</keyword>
<dbReference type="PRINTS" id="PR00789">
    <property type="entry name" value="OSIALOPTASE"/>
</dbReference>
<keyword evidence="5 8" id="KW-0408">Iron</keyword>
<dbReference type="GO" id="GO:0005506">
    <property type="term" value="F:iron ion binding"/>
    <property type="evidence" value="ECO:0007669"/>
    <property type="project" value="UniProtKB-UniRule"/>
</dbReference>
<feature type="binding site" evidence="8">
    <location>
        <position position="186"/>
    </location>
    <ligand>
        <name>substrate</name>
    </ligand>
</feature>
<dbReference type="RefSeq" id="WP_002296446.1">
    <property type="nucleotide sequence ID" value="NZ_AHSR01000043.1"/>
</dbReference>
<dbReference type="FunFam" id="3.30.420.40:FF:000040">
    <property type="entry name" value="tRNA N6-adenosine threonylcarbamoyltransferase"/>
    <property type="match status" value="1"/>
</dbReference>
<dbReference type="SUPFAM" id="SSF53067">
    <property type="entry name" value="Actin-like ATPase domain"/>
    <property type="match status" value="1"/>
</dbReference>
<dbReference type="GO" id="GO:0004519">
    <property type="term" value="F:endonuclease activity"/>
    <property type="evidence" value="ECO:0007669"/>
    <property type="project" value="UniProtKB-KW"/>
</dbReference>
<dbReference type="InterPro" id="IPR000905">
    <property type="entry name" value="Gcp-like_dom"/>
</dbReference>
<keyword evidence="10" id="KW-0238">DNA-binding</keyword>
<dbReference type="GO" id="GO:0003677">
    <property type="term" value="F:DNA binding"/>
    <property type="evidence" value="ECO:0007669"/>
    <property type="project" value="UniProtKB-KW"/>
</dbReference>
<dbReference type="GO" id="GO:0061711">
    <property type="term" value="F:tRNA N(6)-L-threonylcarbamoyladenine synthase activity"/>
    <property type="evidence" value="ECO:0007669"/>
    <property type="project" value="UniProtKB-EC"/>
</dbReference>
<keyword evidence="6 8" id="KW-0012">Acyltransferase</keyword>
<comment type="similarity">
    <text evidence="8">Belongs to the KAE1 / TsaD family.</text>
</comment>
<dbReference type="GO" id="GO:0005737">
    <property type="term" value="C:cytoplasm"/>
    <property type="evidence" value="ECO:0007669"/>
    <property type="project" value="UniProtKB-SubCell"/>
</dbReference>
<dbReference type="Pfam" id="PF00814">
    <property type="entry name" value="TsaD"/>
    <property type="match status" value="1"/>
</dbReference>
<dbReference type="InterPro" id="IPR022450">
    <property type="entry name" value="TsaD"/>
</dbReference>
<evidence type="ECO:0000313" key="10">
    <source>
        <dbReference type="EMBL" id="EMC22307.1"/>
    </source>
</evidence>
<feature type="binding site" evidence="8">
    <location>
        <begin position="136"/>
        <end position="140"/>
    </location>
    <ligand>
        <name>substrate</name>
    </ligand>
</feature>
<dbReference type="InterPro" id="IPR043129">
    <property type="entry name" value="ATPase_NBD"/>
</dbReference>
<comment type="caution">
    <text evidence="10">The sequence shown here is derived from an EMBL/GenBank/DDBJ whole genome shotgun (WGS) entry which is preliminary data.</text>
</comment>
<feature type="binding site" evidence="8">
    <location>
        <position position="301"/>
    </location>
    <ligand>
        <name>Fe cation</name>
        <dbReference type="ChEBI" id="CHEBI:24875"/>
    </ligand>
</feature>